<dbReference type="EMBL" id="CM023471">
    <property type="protein sequence ID" value="KAH7965232.1"/>
    <property type="molecule type" value="Genomic_DNA"/>
</dbReference>
<comment type="caution">
    <text evidence="1">The sequence shown here is derived from an EMBL/GenBank/DDBJ whole genome shotgun (WGS) entry which is preliminary data.</text>
</comment>
<name>A0ACB8DAU9_DERSI</name>
<dbReference type="Proteomes" id="UP000821865">
    <property type="component" value="Chromosome 2"/>
</dbReference>
<evidence type="ECO:0000313" key="1">
    <source>
        <dbReference type="EMBL" id="KAH7965232.1"/>
    </source>
</evidence>
<gene>
    <name evidence="1" type="ORF">HPB49_004777</name>
</gene>
<reference evidence="1" key="1">
    <citation type="submission" date="2020-05" db="EMBL/GenBank/DDBJ databases">
        <title>Large-scale comparative analyses of tick genomes elucidate their genetic diversity and vector capacities.</title>
        <authorList>
            <person name="Jia N."/>
            <person name="Wang J."/>
            <person name="Shi W."/>
            <person name="Du L."/>
            <person name="Sun Y."/>
            <person name="Zhan W."/>
            <person name="Jiang J."/>
            <person name="Wang Q."/>
            <person name="Zhang B."/>
            <person name="Ji P."/>
            <person name="Sakyi L.B."/>
            <person name="Cui X."/>
            <person name="Yuan T."/>
            <person name="Jiang B."/>
            <person name="Yang W."/>
            <person name="Lam T.T.-Y."/>
            <person name="Chang Q."/>
            <person name="Ding S."/>
            <person name="Wang X."/>
            <person name="Zhu J."/>
            <person name="Ruan X."/>
            <person name="Zhao L."/>
            <person name="Wei J."/>
            <person name="Que T."/>
            <person name="Du C."/>
            <person name="Cheng J."/>
            <person name="Dai P."/>
            <person name="Han X."/>
            <person name="Huang E."/>
            <person name="Gao Y."/>
            <person name="Liu J."/>
            <person name="Shao H."/>
            <person name="Ye R."/>
            <person name="Li L."/>
            <person name="Wei W."/>
            <person name="Wang X."/>
            <person name="Wang C."/>
            <person name="Yang T."/>
            <person name="Huo Q."/>
            <person name="Li W."/>
            <person name="Guo W."/>
            <person name="Chen H."/>
            <person name="Zhou L."/>
            <person name="Ni X."/>
            <person name="Tian J."/>
            <person name="Zhou Y."/>
            <person name="Sheng Y."/>
            <person name="Liu T."/>
            <person name="Pan Y."/>
            <person name="Xia L."/>
            <person name="Li J."/>
            <person name="Zhao F."/>
            <person name="Cao W."/>
        </authorList>
    </citation>
    <scope>NUCLEOTIDE SEQUENCE</scope>
    <source>
        <strain evidence="1">Dsil-2018</strain>
    </source>
</reference>
<organism evidence="1 2">
    <name type="scientific">Dermacentor silvarum</name>
    <name type="common">Tick</name>
    <dbReference type="NCBI Taxonomy" id="543639"/>
    <lineage>
        <taxon>Eukaryota</taxon>
        <taxon>Metazoa</taxon>
        <taxon>Ecdysozoa</taxon>
        <taxon>Arthropoda</taxon>
        <taxon>Chelicerata</taxon>
        <taxon>Arachnida</taxon>
        <taxon>Acari</taxon>
        <taxon>Parasitiformes</taxon>
        <taxon>Ixodida</taxon>
        <taxon>Ixodoidea</taxon>
        <taxon>Ixodidae</taxon>
        <taxon>Rhipicephalinae</taxon>
        <taxon>Dermacentor</taxon>
    </lineage>
</organism>
<keyword evidence="2" id="KW-1185">Reference proteome</keyword>
<sequence length="98" mass="11190">MERSDSCWPSKEKKVSKTNTIFDAPLDHVVMMLQWFVEVDVAEKAISGYKIGEEEIEVAPEKVSSVVLDDRIEIDEIRNNFTDDGWATLTATITQKRN</sequence>
<proteinExistence type="predicted"/>
<accession>A0ACB8DAU9</accession>
<protein>
    <submittedName>
        <fullName evidence="1">Uncharacterized protein</fullName>
    </submittedName>
</protein>
<evidence type="ECO:0000313" key="2">
    <source>
        <dbReference type="Proteomes" id="UP000821865"/>
    </source>
</evidence>